<proteinExistence type="inferred from homology"/>
<evidence type="ECO:0000256" key="10">
    <source>
        <dbReference type="ARBA" id="ARBA00023002"/>
    </source>
</evidence>
<evidence type="ECO:0000313" key="17">
    <source>
        <dbReference type="Proteomes" id="UP000746471"/>
    </source>
</evidence>
<name>A0ABS5PL88_9FIRM</name>
<dbReference type="Gene3D" id="3.40.718.10">
    <property type="entry name" value="Isopropylmalate Dehydrogenase"/>
    <property type="match status" value="1"/>
</dbReference>
<dbReference type="NCBIfam" id="TIGR00169">
    <property type="entry name" value="leuB"/>
    <property type="match status" value="1"/>
</dbReference>
<feature type="site" description="Important for catalysis" evidence="13">
    <location>
        <position position="143"/>
    </location>
</feature>
<feature type="site" description="Important for catalysis" evidence="13">
    <location>
        <position position="190"/>
    </location>
</feature>
<comment type="pathway">
    <text evidence="3 13 14">Amino-acid biosynthesis; L-leucine biosynthesis; L-leucine from 3-methyl-2-oxobutanoate: step 3/4.</text>
</comment>
<dbReference type="InterPro" id="IPR024084">
    <property type="entry name" value="IsoPropMal-DH-like_dom"/>
</dbReference>
<evidence type="ECO:0000256" key="8">
    <source>
        <dbReference type="ARBA" id="ARBA00022723"/>
    </source>
</evidence>
<dbReference type="InterPro" id="IPR019818">
    <property type="entry name" value="IsoCit/isopropylmalate_DH_CS"/>
</dbReference>
<dbReference type="EC" id="1.1.1.85" evidence="13"/>
<feature type="binding site" evidence="13">
    <location>
        <position position="107"/>
    </location>
    <ligand>
        <name>substrate</name>
    </ligand>
</feature>
<comment type="subunit">
    <text evidence="5 13 14">Homodimer.</text>
</comment>
<feature type="binding site" evidence="13">
    <location>
        <position position="222"/>
    </location>
    <ligand>
        <name>Mg(2+)</name>
        <dbReference type="ChEBI" id="CHEBI:18420"/>
    </ligand>
</feature>
<evidence type="ECO:0000256" key="4">
    <source>
        <dbReference type="ARBA" id="ARBA00008319"/>
    </source>
</evidence>
<keyword evidence="13" id="KW-0464">Manganese</keyword>
<dbReference type="InterPro" id="IPR004429">
    <property type="entry name" value="Isopropylmalate_DH"/>
</dbReference>
<evidence type="ECO:0000313" key="16">
    <source>
        <dbReference type="EMBL" id="MBS7525637.1"/>
    </source>
</evidence>
<dbReference type="SMART" id="SM01329">
    <property type="entry name" value="Iso_dh"/>
    <property type="match status" value="1"/>
</dbReference>
<dbReference type="PROSITE" id="PS00470">
    <property type="entry name" value="IDH_IMDH"/>
    <property type="match status" value="1"/>
</dbReference>
<evidence type="ECO:0000256" key="1">
    <source>
        <dbReference type="ARBA" id="ARBA00000624"/>
    </source>
</evidence>
<evidence type="ECO:0000259" key="15">
    <source>
        <dbReference type="SMART" id="SM01329"/>
    </source>
</evidence>
<dbReference type="EMBL" id="JAHBCL010000004">
    <property type="protein sequence ID" value="MBS7525637.1"/>
    <property type="molecule type" value="Genomic_DNA"/>
</dbReference>
<gene>
    <name evidence="13 16" type="primary">leuB</name>
    <name evidence="16" type="ORF">KHM83_02995</name>
</gene>
<keyword evidence="13" id="KW-0963">Cytoplasm</keyword>
<comment type="caution">
    <text evidence="16">The sequence shown here is derived from an EMBL/GenBank/DDBJ whole genome shotgun (WGS) entry which is preliminary data.</text>
</comment>
<keyword evidence="12 13" id="KW-0100">Branched-chain amino acid biosynthesis</keyword>
<comment type="function">
    <text evidence="13 14">Catalyzes the oxidation of 3-carboxy-2-hydroxy-4-methylpentanoate (3-isopropylmalate) to 3-carboxy-4-methyl-2-oxopentanoate. The product decarboxylates to 4-methyl-2 oxopentanoate.</text>
</comment>
<dbReference type="GO" id="GO:0003862">
    <property type="term" value="F:3-isopropylmalate dehydrogenase activity"/>
    <property type="evidence" value="ECO:0007669"/>
    <property type="project" value="UniProtKB-EC"/>
</dbReference>
<feature type="binding site" evidence="13">
    <location>
        <position position="97"/>
    </location>
    <ligand>
        <name>substrate</name>
    </ligand>
</feature>
<evidence type="ECO:0000256" key="6">
    <source>
        <dbReference type="ARBA" id="ARBA00022430"/>
    </source>
</evidence>
<protein>
    <recommendedName>
        <fullName evidence="13">3-isopropylmalate dehydrogenase</fullName>
        <ecNumber evidence="13">1.1.1.85</ecNumber>
    </recommendedName>
    <alternativeName>
        <fullName evidence="13">3-IPM-DH</fullName>
    </alternativeName>
    <alternativeName>
        <fullName evidence="13">Beta-IPM dehydrogenase</fullName>
        <shortName evidence="13">IMDH</shortName>
    </alternativeName>
</protein>
<feature type="binding site" evidence="13">
    <location>
        <position position="250"/>
    </location>
    <ligand>
        <name>Mg(2+)</name>
        <dbReference type="ChEBI" id="CHEBI:18420"/>
    </ligand>
</feature>
<keyword evidence="8 13" id="KW-0479">Metal-binding</keyword>
<evidence type="ECO:0000256" key="3">
    <source>
        <dbReference type="ARBA" id="ARBA00004762"/>
    </source>
</evidence>
<dbReference type="RefSeq" id="WP_213235425.1">
    <property type="nucleotide sequence ID" value="NZ_JAHBCL010000004.1"/>
</dbReference>
<dbReference type="SUPFAM" id="SSF53659">
    <property type="entry name" value="Isocitrate/Isopropylmalate dehydrogenase-like"/>
    <property type="match status" value="1"/>
</dbReference>
<feature type="binding site" evidence="13">
    <location>
        <position position="136"/>
    </location>
    <ligand>
        <name>substrate</name>
    </ligand>
</feature>
<comment type="subcellular location">
    <subcellularLocation>
        <location evidence="13">Cytoplasm</location>
    </subcellularLocation>
</comment>
<evidence type="ECO:0000256" key="11">
    <source>
        <dbReference type="ARBA" id="ARBA00023027"/>
    </source>
</evidence>
<evidence type="ECO:0000256" key="9">
    <source>
        <dbReference type="ARBA" id="ARBA00022842"/>
    </source>
</evidence>
<dbReference type="PANTHER" id="PTHR42979">
    <property type="entry name" value="3-ISOPROPYLMALATE DEHYDROGENASE"/>
    <property type="match status" value="1"/>
</dbReference>
<reference evidence="16 17" key="1">
    <citation type="submission" date="2021-05" db="EMBL/GenBank/DDBJ databases">
        <title>Fusibacter ferrireducens sp. nov., an anaerobic, sulfur- and Fe-reducing bacterium isolated from the mangrove sediment.</title>
        <authorList>
            <person name="Qiu D."/>
        </authorList>
    </citation>
    <scope>NUCLEOTIDE SEQUENCE [LARGE SCALE GENOMIC DNA]</scope>
    <source>
        <strain evidence="16 17">DSM 12116</strain>
    </source>
</reference>
<evidence type="ECO:0000256" key="14">
    <source>
        <dbReference type="RuleBase" id="RU004445"/>
    </source>
</evidence>
<keyword evidence="11 13" id="KW-0520">NAD</keyword>
<evidence type="ECO:0000256" key="12">
    <source>
        <dbReference type="ARBA" id="ARBA00023304"/>
    </source>
</evidence>
<dbReference type="HAMAP" id="MF_01033">
    <property type="entry name" value="LeuB_type1"/>
    <property type="match status" value="1"/>
</dbReference>
<comment type="catalytic activity">
    <reaction evidence="1 13 14">
        <text>(2R,3S)-3-isopropylmalate + NAD(+) = 4-methyl-2-oxopentanoate + CO2 + NADH</text>
        <dbReference type="Rhea" id="RHEA:32271"/>
        <dbReference type="ChEBI" id="CHEBI:16526"/>
        <dbReference type="ChEBI" id="CHEBI:17865"/>
        <dbReference type="ChEBI" id="CHEBI:35121"/>
        <dbReference type="ChEBI" id="CHEBI:57540"/>
        <dbReference type="ChEBI" id="CHEBI:57945"/>
        <dbReference type="EC" id="1.1.1.85"/>
    </reaction>
</comment>
<accession>A0ABS5PL88</accession>
<evidence type="ECO:0000256" key="13">
    <source>
        <dbReference type="HAMAP-Rule" id="MF_01033"/>
    </source>
</evidence>
<sequence>MNTYKIAVLPGDGIGPEITDEVVKILKRTSEKFAFGIELNYGRIGGAAIDAVGIPLEEETIALCQKSDAIFLGAVGHHKYNDLPLSIRPETGLLQIRKALGVFANIRPGMILTPLKSYSPLKSEIIGEKLDVCIVRELTGGIYFGEHRMAEDEKSAYDKMMYSEAEIERIAHTAFKIAMQRDKRLTSVDKANVLASSRLWRKTVEMVAKQYPEVKLDHLYVDNAAMQLVINPRQFDVILTSNMFGDILSDEMSVITGSIGVLASASLDADQKGLYEPIHGSAPDIAGMGIANPIASILSIAMMMRFTFNRSDVADAVENAVDVVLGEGYRTKDICKEGDRLITTSEMGNRICDAI</sequence>
<dbReference type="PANTHER" id="PTHR42979:SF1">
    <property type="entry name" value="3-ISOPROPYLMALATE DEHYDROGENASE"/>
    <property type="match status" value="1"/>
</dbReference>
<keyword evidence="6 13" id="KW-0432">Leucine biosynthesis</keyword>
<comment type="similarity">
    <text evidence="4 13">Belongs to the isocitrate and isopropylmalate dehydrogenases family. LeuB type 1 subfamily.</text>
</comment>
<evidence type="ECO:0000256" key="7">
    <source>
        <dbReference type="ARBA" id="ARBA00022605"/>
    </source>
</evidence>
<comment type="cofactor">
    <cofactor evidence="2">
        <name>Mn(2+)</name>
        <dbReference type="ChEBI" id="CHEBI:29035"/>
    </cofactor>
</comment>
<organism evidence="16 17">
    <name type="scientific">Fusibacter paucivorans</name>
    <dbReference type="NCBI Taxonomy" id="76009"/>
    <lineage>
        <taxon>Bacteria</taxon>
        <taxon>Bacillati</taxon>
        <taxon>Bacillota</taxon>
        <taxon>Clostridia</taxon>
        <taxon>Eubacteriales</taxon>
        <taxon>Eubacteriales Family XII. Incertae Sedis</taxon>
        <taxon>Fusibacter</taxon>
    </lineage>
</organism>
<dbReference type="Proteomes" id="UP000746471">
    <property type="component" value="Unassembled WGS sequence"/>
</dbReference>
<keyword evidence="7 13" id="KW-0028">Amino-acid biosynthesis</keyword>
<feature type="domain" description="Isopropylmalate dehydrogenase-like" evidence="15">
    <location>
        <begin position="5"/>
        <end position="351"/>
    </location>
</feature>
<evidence type="ECO:0000256" key="2">
    <source>
        <dbReference type="ARBA" id="ARBA00001936"/>
    </source>
</evidence>
<feature type="binding site" evidence="13">
    <location>
        <begin position="280"/>
        <end position="292"/>
    </location>
    <ligand>
        <name>NAD(+)</name>
        <dbReference type="ChEBI" id="CHEBI:57540"/>
    </ligand>
</feature>
<evidence type="ECO:0000256" key="5">
    <source>
        <dbReference type="ARBA" id="ARBA00011738"/>
    </source>
</evidence>
<comment type="caution">
    <text evidence="13">Lacks conserved residue(s) required for the propagation of feature annotation.</text>
</comment>
<comment type="cofactor">
    <cofactor evidence="13 14">
        <name>Mg(2+)</name>
        <dbReference type="ChEBI" id="CHEBI:18420"/>
    </cofactor>
    <cofactor evidence="13 14">
        <name>Mn(2+)</name>
        <dbReference type="ChEBI" id="CHEBI:29035"/>
    </cofactor>
    <text evidence="13 14">Binds 1 Mg(2+) or Mn(2+) ion per subunit.</text>
</comment>
<keyword evidence="17" id="KW-1185">Reference proteome</keyword>
<feature type="binding site" evidence="13">
    <location>
        <position position="246"/>
    </location>
    <ligand>
        <name>Mg(2+)</name>
        <dbReference type="ChEBI" id="CHEBI:18420"/>
    </ligand>
</feature>
<keyword evidence="10 13" id="KW-0560">Oxidoreductase</keyword>
<keyword evidence="9 13" id="KW-0460">Magnesium</keyword>
<dbReference type="Pfam" id="PF00180">
    <property type="entry name" value="Iso_dh"/>
    <property type="match status" value="1"/>
</dbReference>
<feature type="binding site" evidence="13">
    <location>
        <position position="222"/>
    </location>
    <ligand>
        <name>substrate</name>
    </ligand>
</feature>